<evidence type="ECO:0000313" key="1">
    <source>
        <dbReference type="EMBL" id="KAL1894975.1"/>
    </source>
</evidence>
<proteinExistence type="predicted"/>
<dbReference type="EMBL" id="JAWDJO010000081">
    <property type="protein sequence ID" value="KAL1894975.1"/>
    <property type="molecule type" value="Genomic_DNA"/>
</dbReference>
<gene>
    <name evidence="1" type="ORF">Cpir12675_003434</name>
</gene>
<name>A0ABR3Z4K1_9PEZI</name>
<protein>
    <submittedName>
        <fullName evidence="1">Uncharacterized protein</fullName>
    </submittedName>
</protein>
<keyword evidence="2" id="KW-1185">Reference proteome</keyword>
<organism evidence="1 2">
    <name type="scientific">Ceratocystis pirilliformis</name>
    <dbReference type="NCBI Taxonomy" id="259994"/>
    <lineage>
        <taxon>Eukaryota</taxon>
        <taxon>Fungi</taxon>
        <taxon>Dikarya</taxon>
        <taxon>Ascomycota</taxon>
        <taxon>Pezizomycotina</taxon>
        <taxon>Sordariomycetes</taxon>
        <taxon>Hypocreomycetidae</taxon>
        <taxon>Microascales</taxon>
        <taxon>Ceratocystidaceae</taxon>
        <taxon>Ceratocystis</taxon>
    </lineage>
</organism>
<accession>A0ABR3Z4K1</accession>
<reference evidence="1 2" key="1">
    <citation type="journal article" date="2024" name="IMA Fungus">
        <title>IMA Genome - F19 : A genome assembly and annotation guide to empower mycologists, including annotated draft genome sequences of Ceratocystis pirilliformis, Diaporthe australafricana, Fusarium ophioides, Paecilomyces lecythidis, and Sporothrix stenoceras.</title>
        <authorList>
            <person name="Aylward J."/>
            <person name="Wilson A.M."/>
            <person name="Visagie C.M."/>
            <person name="Spraker J."/>
            <person name="Barnes I."/>
            <person name="Buitendag C."/>
            <person name="Ceriani C."/>
            <person name="Del Mar Angel L."/>
            <person name="du Plessis D."/>
            <person name="Fuchs T."/>
            <person name="Gasser K."/>
            <person name="Kramer D."/>
            <person name="Li W."/>
            <person name="Munsamy K."/>
            <person name="Piso A."/>
            <person name="Price J.L."/>
            <person name="Sonnekus B."/>
            <person name="Thomas C."/>
            <person name="van der Nest A."/>
            <person name="van Dijk A."/>
            <person name="van Heerden A."/>
            <person name="van Vuuren N."/>
            <person name="Yilmaz N."/>
            <person name="Duong T.A."/>
            <person name="van der Merwe N.A."/>
            <person name="Wingfield M.J."/>
            <person name="Wingfield B.D."/>
        </authorList>
    </citation>
    <scope>NUCLEOTIDE SEQUENCE [LARGE SCALE GENOMIC DNA]</scope>
    <source>
        <strain evidence="1 2">CMW 12675</strain>
    </source>
</reference>
<sequence length="217" mass="24465">MYSLLRSIEAQECAFEEHRGVATRFMILLMKEIETQCAREGIQKTAQSMGKEFLKTAEQVMEAILVGRTGNISETHQDGQGQPKQVSKEACTHEKSGTKSLSFTDIARKTAKKLTNTQSSTIILKTHKTAKRGGEWQTITRRKADKFAQAAARQDNRVLVIINKDRKIRDCESFLMAGKLKELNTELRKALKNVQKIRSSFALTAHKNGRATLLEKK</sequence>
<comment type="caution">
    <text evidence="1">The sequence shown here is derived from an EMBL/GenBank/DDBJ whole genome shotgun (WGS) entry which is preliminary data.</text>
</comment>
<evidence type="ECO:0000313" key="2">
    <source>
        <dbReference type="Proteomes" id="UP001583280"/>
    </source>
</evidence>
<dbReference type="Proteomes" id="UP001583280">
    <property type="component" value="Unassembled WGS sequence"/>
</dbReference>